<dbReference type="InterPro" id="IPR008972">
    <property type="entry name" value="Cupredoxin"/>
</dbReference>
<dbReference type="SUPFAM" id="SSF49503">
    <property type="entry name" value="Cupredoxins"/>
    <property type="match status" value="1"/>
</dbReference>
<gene>
    <name evidence="12" type="primary">COX2</name>
    <name evidence="12" type="ORF">KIN20_008842</name>
</gene>
<evidence type="ECO:0000256" key="4">
    <source>
        <dbReference type="ARBA" id="ARBA00012949"/>
    </source>
</evidence>
<dbReference type="AlphaFoldDB" id="A0AAD5QHU0"/>
<dbReference type="InterPro" id="IPR045187">
    <property type="entry name" value="CcO_II"/>
</dbReference>
<name>A0AAD5QHU0_PARTN</name>
<comment type="catalytic activity">
    <reaction evidence="10">
        <text>4 Fe(II)-[cytochrome c] + O2 + 8 H(+)(in) = 4 Fe(III)-[cytochrome c] + 2 H2O + 4 H(+)(out)</text>
        <dbReference type="Rhea" id="RHEA:11436"/>
        <dbReference type="Rhea" id="RHEA-COMP:10350"/>
        <dbReference type="Rhea" id="RHEA-COMP:14399"/>
        <dbReference type="ChEBI" id="CHEBI:15377"/>
        <dbReference type="ChEBI" id="CHEBI:15378"/>
        <dbReference type="ChEBI" id="CHEBI:15379"/>
        <dbReference type="ChEBI" id="CHEBI:29033"/>
        <dbReference type="ChEBI" id="CHEBI:29034"/>
        <dbReference type="EC" id="7.1.1.9"/>
    </reaction>
    <physiologicalReaction direction="left-to-right" evidence="10">
        <dbReference type="Rhea" id="RHEA:11437"/>
    </physiologicalReaction>
</comment>
<keyword evidence="6" id="KW-0186">Copper</keyword>
<keyword evidence="5" id="KW-0460">Magnesium</keyword>
<evidence type="ECO:0000313" key="12">
    <source>
        <dbReference type="EMBL" id="KAJ1352498.1"/>
    </source>
</evidence>
<evidence type="ECO:0000256" key="7">
    <source>
        <dbReference type="ARBA" id="ARBA00023128"/>
    </source>
</evidence>
<dbReference type="EMBL" id="JAHQIW010001427">
    <property type="protein sequence ID" value="KAJ1352498.1"/>
    <property type="molecule type" value="Genomic_DNA"/>
</dbReference>
<dbReference type="GO" id="GO:0042773">
    <property type="term" value="P:ATP synthesis coupled electron transport"/>
    <property type="evidence" value="ECO:0007669"/>
    <property type="project" value="TreeGrafter"/>
</dbReference>
<feature type="domain" description="Cytochrome oxidase subunit II copper A binding" evidence="11">
    <location>
        <begin position="1"/>
        <end position="72"/>
    </location>
</feature>
<dbReference type="PROSITE" id="PS50857">
    <property type="entry name" value="COX2_CUA"/>
    <property type="match status" value="1"/>
</dbReference>
<sequence>MVGTALSSIIRLELSKPDEPRLLEVDNRCVLPGLTSIRFCITSTDVIHSWALSRMAIKLDAIRRCACRRTVH</sequence>
<evidence type="ECO:0000259" key="11">
    <source>
        <dbReference type="PROSITE" id="PS50857"/>
    </source>
</evidence>
<evidence type="ECO:0000256" key="8">
    <source>
        <dbReference type="ARBA" id="ARBA00023136"/>
    </source>
</evidence>
<evidence type="ECO:0000256" key="3">
    <source>
        <dbReference type="ARBA" id="ARBA00007866"/>
    </source>
</evidence>
<dbReference type="GO" id="GO:0031966">
    <property type="term" value="C:mitochondrial membrane"/>
    <property type="evidence" value="ECO:0007669"/>
    <property type="project" value="UniProtKB-SubCell"/>
</dbReference>
<evidence type="ECO:0000313" key="13">
    <source>
        <dbReference type="Proteomes" id="UP001196413"/>
    </source>
</evidence>
<dbReference type="Pfam" id="PF00116">
    <property type="entry name" value="COX2"/>
    <property type="match status" value="1"/>
</dbReference>
<comment type="cofactor">
    <cofactor evidence="1">
        <name>Cu cation</name>
        <dbReference type="ChEBI" id="CHEBI:23378"/>
    </cofactor>
</comment>
<evidence type="ECO:0000256" key="1">
    <source>
        <dbReference type="ARBA" id="ARBA00001935"/>
    </source>
</evidence>
<protein>
    <recommendedName>
        <fullName evidence="4">cytochrome-c oxidase</fullName>
        <ecNumber evidence="4">7.1.1.9</ecNumber>
    </recommendedName>
    <alternativeName>
        <fullName evidence="9">Cytochrome c oxidase polypeptide II</fullName>
    </alternativeName>
</protein>
<dbReference type="GO" id="GO:0005507">
    <property type="term" value="F:copper ion binding"/>
    <property type="evidence" value="ECO:0007669"/>
    <property type="project" value="InterPro"/>
</dbReference>
<reference evidence="12" key="1">
    <citation type="submission" date="2021-06" db="EMBL/GenBank/DDBJ databases">
        <title>Parelaphostrongylus tenuis whole genome reference sequence.</title>
        <authorList>
            <person name="Garwood T.J."/>
            <person name="Larsen P.A."/>
            <person name="Fountain-Jones N.M."/>
            <person name="Garbe J.R."/>
            <person name="Macchietto M.G."/>
            <person name="Kania S.A."/>
            <person name="Gerhold R.W."/>
            <person name="Richards J.E."/>
            <person name="Wolf T.M."/>
        </authorList>
    </citation>
    <scope>NUCLEOTIDE SEQUENCE</scope>
    <source>
        <strain evidence="12">MNPRO001-30</strain>
        <tissue evidence="12">Meninges</tissue>
    </source>
</reference>
<dbReference type="PANTHER" id="PTHR22888">
    <property type="entry name" value="CYTOCHROME C OXIDASE, SUBUNIT II"/>
    <property type="match status" value="1"/>
</dbReference>
<keyword evidence="7" id="KW-0496">Mitochondrion</keyword>
<comment type="similarity">
    <text evidence="3">Belongs to the cytochrome c oxidase subunit 2 family.</text>
</comment>
<evidence type="ECO:0000256" key="6">
    <source>
        <dbReference type="ARBA" id="ARBA00023008"/>
    </source>
</evidence>
<dbReference type="Gene3D" id="2.60.40.420">
    <property type="entry name" value="Cupredoxins - blue copper proteins"/>
    <property type="match status" value="1"/>
</dbReference>
<evidence type="ECO:0000256" key="5">
    <source>
        <dbReference type="ARBA" id="ARBA00022842"/>
    </source>
</evidence>
<comment type="caution">
    <text evidence="12">The sequence shown here is derived from an EMBL/GenBank/DDBJ whole genome shotgun (WGS) entry which is preliminary data.</text>
</comment>
<evidence type="ECO:0000256" key="10">
    <source>
        <dbReference type="ARBA" id="ARBA00049512"/>
    </source>
</evidence>
<dbReference type="EC" id="7.1.1.9" evidence="4"/>
<dbReference type="InterPro" id="IPR002429">
    <property type="entry name" value="CcO_II-like_C"/>
</dbReference>
<evidence type="ECO:0000256" key="9">
    <source>
        <dbReference type="ARBA" id="ARBA00031389"/>
    </source>
</evidence>
<comment type="subcellular location">
    <subcellularLocation>
        <location evidence="2">Mitochondrion membrane</location>
        <topology evidence="2">Multi-pass membrane protein</topology>
    </subcellularLocation>
</comment>
<proteinExistence type="inferred from homology"/>
<dbReference type="Proteomes" id="UP001196413">
    <property type="component" value="Unassembled WGS sequence"/>
</dbReference>
<keyword evidence="13" id="KW-1185">Reference proteome</keyword>
<dbReference type="PRINTS" id="PR01166">
    <property type="entry name" value="CYCOXIDASEII"/>
</dbReference>
<dbReference type="PANTHER" id="PTHR22888:SF9">
    <property type="entry name" value="CYTOCHROME C OXIDASE SUBUNIT 2"/>
    <property type="match status" value="1"/>
</dbReference>
<accession>A0AAD5QHU0</accession>
<evidence type="ECO:0000256" key="2">
    <source>
        <dbReference type="ARBA" id="ARBA00004225"/>
    </source>
</evidence>
<dbReference type="GO" id="GO:0004129">
    <property type="term" value="F:cytochrome-c oxidase activity"/>
    <property type="evidence" value="ECO:0007669"/>
    <property type="project" value="UniProtKB-EC"/>
</dbReference>
<keyword evidence="8" id="KW-0472">Membrane</keyword>
<organism evidence="12 13">
    <name type="scientific">Parelaphostrongylus tenuis</name>
    <name type="common">Meningeal worm</name>
    <dbReference type="NCBI Taxonomy" id="148309"/>
    <lineage>
        <taxon>Eukaryota</taxon>
        <taxon>Metazoa</taxon>
        <taxon>Ecdysozoa</taxon>
        <taxon>Nematoda</taxon>
        <taxon>Chromadorea</taxon>
        <taxon>Rhabditida</taxon>
        <taxon>Rhabditina</taxon>
        <taxon>Rhabditomorpha</taxon>
        <taxon>Strongyloidea</taxon>
        <taxon>Metastrongylidae</taxon>
        <taxon>Parelaphostrongylus</taxon>
    </lineage>
</organism>